<evidence type="ECO:0000256" key="8">
    <source>
        <dbReference type="ARBA" id="ARBA00022989"/>
    </source>
</evidence>
<keyword evidence="12" id="KW-1185">Reference proteome</keyword>
<evidence type="ECO:0000256" key="9">
    <source>
        <dbReference type="ARBA" id="ARBA00023136"/>
    </source>
</evidence>
<keyword evidence="8" id="KW-1133">Transmembrane helix</keyword>
<feature type="region of interest" description="Disordered" evidence="10">
    <location>
        <begin position="93"/>
        <end position="118"/>
    </location>
</feature>
<evidence type="ECO:0000256" key="2">
    <source>
        <dbReference type="ARBA" id="ARBA00007891"/>
    </source>
</evidence>
<keyword evidence="7" id="KW-0653">Protein transport</keyword>
<keyword evidence="3" id="KW-0813">Transport</keyword>
<dbReference type="Pfam" id="PF09753">
    <property type="entry name" value="Use1"/>
    <property type="match status" value="1"/>
</dbReference>
<comment type="similarity">
    <text evidence="2">Belongs to the USE1 family.</text>
</comment>
<sequence>MRISTTEVRLRRLLAAVPHQKNKRKLIHHVATLKKVLHTLNNETAEPSLSDSIDSRTEYYSRCIQELSHQVNDTNEVDDIGMDDVWNSILQEEASEVSSRSGQPSVFDGEQLSPGSSTSDFSLFPSCLKRKYSPDMGMLPDLEFTESGLSNQTNTTYDYLGKRICLDLEEHQARVSEKPMPLNPEREQVGKLKEDYNEENVSHRVDGLKHLEQELQNARKSTKVGEDVAETSCASELLENEVGISGTVSSEEGKDEVEYLDDEARFHIRQQRDDQEKMVEEMLILTNQIKEGSLLLGSSLHQTAVLLSSSELSLRNCLSATTSAQMKTGELLTLTQERECGCATWFSLLLIWYPRQSEDGEHRQYQTGVTAFRSYDFSTNLRFFS</sequence>
<reference evidence="11 12" key="1">
    <citation type="submission" date="2024-09" db="EMBL/GenBank/DDBJ databases">
        <title>Chromosome-scale assembly of Riccia fluitans.</title>
        <authorList>
            <person name="Paukszto L."/>
            <person name="Sawicki J."/>
            <person name="Karawczyk K."/>
            <person name="Piernik-Szablinska J."/>
            <person name="Szczecinska M."/>
            <person name="Mazdziarz M."/>
        </authorList>
    </citation>
    <scope>NUCLEOTIDE SEQUENCE [LARGE SCALE GENOMIC DNA]</scope>
    <source>
        <strain evidence="11">Rf_01</strain>
        <tissue evidence="11">Aerial parts of the thallus</tissue>
    </source>
</reference>
<evidence type="ECO:0000313" key="12">
    <source>
        <dbReference type="Proteomes" id="UP001605036"/>
    </source>
</evidence>
<comment type="caution">
    <text evidence="11">The sequence shown here is derived from an EMBL/GenBank/DDBJ whole genome shotgun (WGS) entry which is preliminary data.</text>
</comment>
<proteinExistence type="inferred from homology"/>
<comment type="subcellular location">
    <subcellularLocation>
        <location evidence="1">Endoplasmic reticulum membrane</location>
        <topology evidence="1">Single-pass type IV membrane protein</topology>
    </subcellularLocation>
</comment>
<dbReference type="Proteomes" id="UP001605036">
    <property type="component" value="Unassembled WGS sequence"/>
</dbReference>
<evidence type="ECO:0000256" key="3">
    <source>
        <dbReference type="ARBA" id="ARBA00022448"/>
    </source>
</evidence>
<dbReference type="GO" id="GO:0016192">
    <property type="term" value="P:vesicle-mediated transport"/>
    <property type="evidence" value="ECO:0007669"/>
    <property type="project" value="UniProtKB-KW"/>
</dbReference>
<evidence type="ECO:0000313" key="11">
    <source>
        <dbReference type="EMBL" id="KAL2610993.1"/>
    </source>
</evidence>
<dbReference type="PANTHER" id="PTHR13050">
    <property type="entry name" value="USE1-LIKE PROTEIN"/>
    <property type="match status" value="1"/>
</dbReference>
<dbReference type="GO" id="GO:0015031">
    <property type="term" value="P:protein transport"/>
    <property type="evidence" value="ECO:0007669"/>
    <property type="project" value="UniProtKB-KW"/>
</dbReference>
<keyword evidence="4" id="KW-0812">Transmembrane</keyword>
<evidence type="ECO:0000256" key="7">
    <source>
        <dbReference type="ARBA" id="ARBA00022927"/>
    </source>
</evidence>
<dbReference type="AlphaFoldDB" id="A0ABD1XTY7"/>
<evidence type="ECO:0000256" key="1">
    <source>
        <dbReference type="ARBA" id="ARBA00004163"/>
    </source>
</evidence>
<dbReference type="EMBL" id="JBHFFA010000007">
    <property type="protein sequence ID" value="KAL2610993.1"/>
    <property type="molecule type" value="Genomic_DNA"/>
</dbReference>
<evidence type="ECO:0000256" key="4">
    <source>
        <dbReference type="ARBA" id="ARBA00022692"/>
    </source>
</evidence>
<evidence type="ECO:0000256" key="5">
    <source>
        <dbReference type="ARBA" id="ARBA00022824"/>
    </source>
</evidence>
<dbReference type="PANTHER" id="PTHR13050:SF7">
    <property type="entry name" value="VESICLE TRANSPORT PROTEIN USE1"/>
    <property type="match status" value="1"/>
</dbReference>
<name>A0ABD1XTY7_9MARC</name>
<accession>A0ABD1XTY7</accession>
<dbReference type="GO" id="GO:0005789">
    <property type="term" value="C:endoplasmic reticulum membrane"/>
    <property type="evidence" value="ECO:0007669"/>
    <property type="project" value="UniProtKB-SubCell"/>
</dbReference>
<keyword evidence="9" id="KW-0472">Membrane</keyword>
<gene>
    <name evidence="11" type="ORF">R1flu_022685</name>
</gene>
<protein>
    <submittedName>
        <fullName evidence="11">Uncharacterized protein</fullName>
    </submittedName>
</protein>
<evidence type="ECO:0000256" key="6">
    <source>
        <dbReference type="ARBA" id="ARBA00022892"/>
    </source>
</evidence>
<keyword evidence="5" id="KW-0256">Endoplasmic reticulum</keyword>
<evidence type="ECO:0000256" key="10">
    <source>
        <dbReference type="SAM" id="MobiDB-lite"/>
    </source>
</evidence>
<keyword evidence="6" id="KW-0931">ER-Golgi transport</keyword>
<organism evidence="11 12">
    <name type="scientific">Riccia fluitans</name>
    <dbReference type="NCBI Taxonomy" id="41844"/>
    <lineage>
        <taxon>Eukaryota</taxon>
        <taxon>Viridiplantae</taxon>
        <taxon>Streptophyta</taxon>
        <taxon>Embryophyta</taxon>
        <taxon>Marchantiophyta</taxon>
        <taxon>Marchantiopsida</taxon>
        <taxon>Marchantiidae</taxon>
        <taxon>Marchantiales</taxon>
        <taxon>Ricciaceae</taxon>
        <taxon>Riccia</taxon>
    </lineage>
</organism>
<dbReference type="InterPro" id="IPR019150">
    <property type="entry name" value="Vesicle_transport_protein_Use1"/>
</dbReference>